<dbReference type="GO" id="GO:0010181">
    <property type="term" value="F:FMN binding"/>
    <property type="evidence" value="ECO:0007669"/>
    <property type="project" value="InterPro"/>
</dbReference>
<dbReference type="EMBL" id="MG198776">
    <property type="protein sequence ID" value="ATW58529.1"/>
    <property type="molecule type" value="Genomic_DNA"/>
</dbReference>
<dbReference type="SUPFAM" id="SSF52218">
    <property type="entry name" value="Flavoproteins"/>
    <property type="match status" value="1"/>
</dbReference>
<organism evidence="1 2">
    <name type="scientific">Corynebacterium phage C3PO</name>
    <dbReference type="NCBI Taxonomy" id="2047868"/>
    <lineage>
        <taxon>Viruses</taxon>
        <taxon>Duplodnaviria</taxon>
        <taxon>Heunggongvirae</taxon>
        <taxon>Uroviricota</taxon>
        <taxon>Caudoviricetes</taxon>
        <taxon>Zierdtviridae</taxon>
        <taxon>Toshachvirinae</taxon>
        <taxon>Ceetrepovirus</taxon>
        <taxon>Ceetrepovirus C3PO</taxon>
        <taxon>Corynebacterium virus C3PO</taxon>
    </lineage>
</organism>
<accession>A0A2H4P8V9</accession>
<name>A0A2H4P8V9_9CAUD</name>
<dbReference type="InterPro" id="IPR029039">
    <property type="entry name" value="Flavoprotein-like_sf"/>
</dbReference>
<sequence length="171" mass="19255">MQIESSHNKKEREMKTLNIVYYSHLGNTGKFVRNHLAPAIVDKKFPVVLSQIISSGPHQPAVKGPLFYRRNKDDNEFLLVFPCYGRNNTETHEVEEMVPLPMRDFIKSVEDQGLGRIIGGVVCGNRTFGSYFGNVKGQFDYPVLGRVELAGSRTEAEEIVSKLCHPALALY</sequence>
<evidence type="ECO:0000313" key="1">
    <source>
        <dbReference type="EMBL" id="ATW58529.1"/>
    </source>
</evidence>
<protein>
    <submittedName>
        <fullName evidence="1">Ribonucleotide reductase</fullName>
    </submittedName>
</protein>
<evidence type="ECO:0000313" key="2">
    <source>
        <dbReference type="Proteomes" id="UP000241822"/>
    </source>
</evidence>
<dbReference type="OrthoDB" id="30640at10239"/>
<dbReference type="Pfam" id="PF07972">
    <property type="entry name" value="Flavodoxin_NdrI"/>
    <property type="match status" value="1"/>
</dbReference>
<keyword evidence="2" id="KW-1185">Reference proteome</keyword>
<proteinExistence type="predicted"/>
<dbReference type="Gene3D" id="3.40.50.360">
    <property type="match status" value="1"/>
</dbReference>
<gene>
    <name evidence="1" type="ORF">SEA_C3PO_3</name>
</gene>
<reference evidence="1 2" key="1">
    <citation type="submission" date="2017-10" db="EMBL/GenBank/DDBJ databases">
        <authorList>
            <person name="Almansoob K.M."/>
            <person name="Barra A."/>
            <person name="Canlas S.M."/>
            <person name="Chawla N."/>
            <person name="Johnson B.N."/>
            <person name="Kuhl M.D."/>
            <person name="Lin J.Y."/>
            <person name="Patel D.V."/>
            <person name="Reddy A.G."/>
            <person name="Sobol L."/>
            <person name="Solorzano-Papili D."/>
            <person name="Monti D.L."/>
            <person name="Stoner T.H."/>
            <person name="Garlena R.A."/>
            <person name="Russell D.A."/>
            <person name="Pope W.H."/>
            <person name="Jacobs-Sera D."/>
            <person name="Hatfull G.F."/>
        </authorList>
    </citation>
    <scope>NUCLEOTIDE SEQUENCE [LARGE SCALE GENOMIC DNA]</scope>
</reference>
<dbReference type="Proteomes" id="UP000241822">
    <property type="component" value="Segment"/>
</dbReference>
<dbReference type="InterPro" id="IPR004465">
    <property type="entry name" value="RNR_NrdI"/>
</dbReference>